<keyword evidence="1" id="KW-0472">Membrane</keyword>
<sequence length="299" mass="34390">MHIFVIALVVIIIVAILSVVLISGSDYLEDDKKKDETDDEETDNEETDTEEIEDLLNCNEFYYGNGLVGTCPELQEYNKLTKRCEHLSDNGCVAERRSLKTVDVIGDFACNETVRWRRDIKRPCQLLINCDNDNIVFATLESYCWERRGNEYVAIRCILVNGCRNFDSVHINYQISSDPQTADPETTNCTREYRTEPYVNANQPCLSLFRCQSDVQNGAVDILWCDKCINHRIDFTCGQCTQRRCAYLNNLCPMENVARKLERSLTRDFLLNIAKTVETCKTSKIEEINDLDTPLLMLD</sequence>
<feature type="transmembrane region" description="Helical" evidence="1">
    <location>
        <begin position="6"/>
        <end position="24"/>
    </location>
</feature>
<reference evidence="4 6" key="3">
    <citation type="submission" date="2015-05" db="EMBL/GenBank/DDBJ databases">
        <title>Complete Sequence of an Agrotis segetum granulovirus isolate from Europe.</title>
        <authorList>
            <person name="Gueli Alletti G."/>
            <person name="Wennmann J.T."/>
            <person name="Jehle J.A."/>
        </authorList>
    </citation>
    <scope>NUCLEOTIDE SEQUENCE [LARGE SCALE GENOMIC DNA]</scope>
    <source>
        <strain evidence="4 6">DA</strain>
    </source>
</reference>
<evidence type="ECO:0000313" key="3">
    <source>
        <dbReference type="EMBL" id="AHN92171.1"/>
    </source>
</evidence>
<proteinExistence type="predicted"/>
<dbReference type="Proteomes" id="UP000202635">
    <property type="component" value="Genome"/>
</dbReference>
<keyword evidence="6" id="KW-1185">Reference proteome</keyword>
<dbReference type="OrthoDB" id="17305at10239"/>
<organismHost>
    <name type="scientific">Agrotis segetum</name>
    <name type="common">Turnip moth</name>
    <dbReference type="NCBI Taxonomy" id="47767"/>
</organismHost>
<evidence type="ECO:0000313" key="6">
    <source>
        <dbReference type="Proteomes" id="UP000232958"/>
    </source>
</evidence>
<protein>
    <submittedName>
        <fullName evidence="2">ORF119</fullName>
    </submittedName>
</protein>
<accession>Q6QXH9</accession>
<dbReference type="EMBL" id="KC994902">
    <property type="protein sequence ID" value="AHN92171.1"/>
    <property type="molecule type" value="Genomic_DNA"/>
</dbReference>
<dbReference type="Proteomes" id="UP000232958">
    <property type="component" value="Segment"/>
</dbReference>
<organism evidence="2 5">
    <name type="scientific">Agrotis segetum granulosis virus</name>
    <name type="common">AsGV</name>
    <name type="synonym">Agrotis segetum granulovirus</name>
    <dbReference type="NCBI Taxonomy" id="10464"/>
    <lineage>
        <taxon>Viruses</taxon>
        <taxon>Viruses incertae sedis</taxon>
        <taxon>Naldaviricetes</taxon>
        <taxon>Lefavirales</taxon>
        <taxon>Baculoviridae</taxon>
        <taxon>Betabaculovirus</taxon>
        <taxon>Betabaculovirus agsegetum</taxon>
    </lineage>
</organism>
<reference evidence="2 5" key="1">
    <citation type="submission" date="2004-09" db="EMBL/GenBank/DDBJ databases">
        <authorList>
            <person name="Ai X.L."/>
            <person name="Wang Z.F."/>
            <person name="Wang B."/>
            <person name="Zhang W."/>
            <person name="Li F."/>
            <person name="Fu J.H."/>
            <person name="Cui C.S."/>
            <person name="Shi Y.H."/>
            <person name="He M."/>
        </authorList>
    </citation>
    <scope>NUCLEOTIDE SEQUENCE [LARGE SCALE GENOMIC DNA]</scope>
</reference>
<evidence type="ECO:0000256" key="1">
    <source>
        <dbReference type="SAM" id="Phobius"/>
    </source>
</evidence>
<dbReference type="EMBL" id="AY522332">
    <property type="protein sequence ID" value="AAS82619.1"/>
    <property type="molecule type" value="Genomic_DNA"/>
</dbReference>
<dbReference type="EMBL" id="KR584663">
    <property type="protein sequence ID" value="AKN63410.1"/>
    <property type="molecule type" value="Genomic_DNA"/>
</dbReference>
<evidence type="ECO:0000313" key="4">
    <source>
        <dbReference type="EMBL" id="AKN63410.1"/>
    </source>
</evidence>
<keyword evidence="1" id="KW-0812">Transmembrane</keyword>
<gene>
    <name evidence="2" type="primary">ORF119</name>
    <name evidence="3" type="ORF">AsGV132</name>
    <name evidence="4" type="ORF">AsGV135</name>
    <name evidence="2" type="ORF">AsGVgp119</name>
</gene>
<keyword evidence="1" id="KW-1133">Transmembrane helix</keyword>
<evidence type="ECO:0000313" key="5">
    <source>
        <dbReference type="Proteomes" id="UP000202635"/>
    </source>
</evidence>
<name>Q6QXH9_GVAS</name>
<evidence type="ECO:0000313" key="2">
    <source>
        <dbReference type="EMBL" id="AAS82619.1"/>
    </source>
</evidence>
<reference evidence="3" key="2">
    <citation type="journal article" date="2014" name="Arch. Virol.">
        <title>Complete genome sequence of Agrotis segetum granulovirus Shanghai strain.</title>
        <authorList>
            <person name="Zhang X."/>
            <person name="Liang Z."/>
            <person name="Yin X."/>
            <person name="Wang J."/>
            <person name="Shao X."/>
        </authorList>
    </citation>
    <scope>NUCLEOTIDE SEQUENCE</scope>
    <source>
        <strain evidence="3">L1</strain>
    </source>
</reference>